<protein>
    <submittedName>
        <fullName evidence="1">Uncharacterized protein</fullName>
    </submittedName>
</protein>
<sequence>MARVPANISAAFRGRRDDAKGVKTDKGFKEIHIGQAAKALTKLVGYDVTTTQVTNHLRKWKIRYQRIEKLRLLSGALWDDDQKMIVLEDQHYLGHTQDTPKEAEFLNTPLVNYEYMEACFANKLATGKFAMGSNEPLGKPIEVETLEKPIDLEGGETNGEGFVQGEIPINFGVQGLGATTPSPSGSTNNKKRKRVLSDEDAVQVNNMYDALRDVAGAINNTCHTETHPDLCKTVMDLTNFDMDERLAVLDYLTEHKGKGLNFMKMEADVREASFKRIIAKNPDLV</sequence>
<accession>A0ACD5UI42</accession>
<evidence type="ECO:0000313" key="2">
    <source>
        <dbReference type="Proteomes" id="UP001732700"/>
    </source>
</evidence>
<dbReference type="Proteomes" id="UP001732700">
    <property type="component" value="Chromosome 2A"/>
</dbReference>
<organism evidence="1 2">
    <name type="scientific">Avena sativa</name>
    <name type="common">Oat</name>
    <dbReference type="NCBI Taxonomy" id="4498"/>
    <lineage>
        <taxon>Eukaryota</taxon>
        <taxon>Viridiplantae</taxon>
        <taxon>Streptophyta</taxon>
        <taxon>Embryophyta</taxon>
        <taxon>Tracheophyta</taxon>
        <taxon>Spermatophyta</taxon>
        <taxon>Magnoliopsida</taxon>
        <taxon>Liliopsida</taxon>
        <taxon>Poales</taxon>
        <taxon>Poaceae</taxon>
        <taxon>BOP clade</taxon>
        <taxon>Pooideae</taxon>
        <taxon>Poodae</taxon>
        <taxon>Poeae</taxon>
        <taxon>Poeae Chloroplast Group 1 (Aveneae type)</taxon>
        <taxon>Aveninae</taxon>
        <taxon>Avena</taxon>
    </lineage>
</organism>
<reference evidence="1" key="1">
    <citation type="submission" date="2021-05" db="EMBL/GenBank/DDBJ databases">
        <authorList>
            <person name="Scholz U."/>
            <person name="Mascher M."/>
            <person name="Fiebig A."/>
        </authorList>
    </citation>
    <scope>NUCLEOTIDE SEQUENCE [LARGE SCALE GENOMIC DNA]</scope>
</reference>
<evidence type="ECO:0000313" key="1">
    <source>
        <dbReference type="EnsemblPlants" id="AVESA.00010b.r2.2AG0255840.1.CDS"/>
    </source>
</evidence>
<dbReference type="EnsemblPlants" id="AVESA.00010b.r2.2AG0255840.1">
    <property type="protein sequence ID" value="AVESA.00010b.r2.2AG0255840.1.CDS"/>
    <property type="gene ID" value="AVESA.00010b.r2.2AG0255840"/>
</dbReference>
<reference evidence="1" key="2">
    <citation type="submission" date="2025-09" db="UniProtKB">
        <authorList>
            <consortium name="EnsemblPlants"/>
        </authorList>
    </citation>
    <scope>IDENTIFICATION</scope>
</reference>
<name>A0ACD5UI42_AVESA</name>
<keyword evidence="2" id="KW-1185">Reference proteome</keyword>
<proteinExistence type="predicted"/>